<dbReference type="PANTHER" id="PTHR34853:SF1">
    <property type="entry name" value="LIPASE 5"/>
    <property type="match status" value="1"/>
</dbReference>
<dbReference type="Gene3D" id="1.10.260.130">
    <property type="match status" value="1"/>
</dbReference>
<dbReference type="Pfam" id="PF03583">
    <property type="entry name" value="LIP"/>
    <property type="match status" value="1"/>
</dbReference>
<dbReference type="SUPFAM" id="SSF53474">
    <property type="entry name" value="alpha/beta-Hydrolases"/>
    <property type="match status" value="1"/>
</dbReference>
<keyword evidence="3" id="KW-1185">Reference proteome</keyword>
<evidence type="ECO:0000313" key="2">
    <source>
        <dbReference type="EMBL" id="GAA5052152.1"/>
    </source>
</evidence>
<accession>A0ABP9K9J8</accession>
<dbReference type="InterPro" id="IPR005152">
    <property type="entry name" value="Lipase_secreted"/>
</dbReference>
<dbReference type="Proteomes" id="UP001500124">
    <property type="component" value="Unassembled WGS sequence"/>
</dbReference>
<organism evidence="2 3">
    <name type="scientific">Streptomyces similanensis</name>
    <dbReference type="NCBI Taxonomy" id="1274988"/>
    <lineage>
        <taxon>Bacteria</taxon>
        <taxon>Bacillati</taxon>
        <taxon>Actinomycetota</taxon>
        <taxon>Actinomycetes</taxon>
        <taxon>Kitasatosporales</taxon>
        <taxon>Streptomycetaceae</taxon>
        <taxon>Streptomyces</taxon>
    </lineage>
</organism>
<dbReference type="Gene3D" id="3.40.50.1820">
    <property type="entry name" value="alpha/beta hydrolase"/>
    <property type="match status" value="1"/>
</dbReference>
<sequence length="407" mass="42464">MKRRLAAAVMVLSGLTATVLPLSGTAVAVAATAPAPGSVVPDQDPFYAAPANIADFHPGQIVASRPVPKPTLDWIPMPVDVWQISYRTNDSHDRPELAVTTLIVPLTAWAGHGPRPVVSLQSPEDSLGTQCAPSYQVAIGQDNQDAALGIELLAANWAVALPDHEGPRSVFLAGPQEGHAVLDGIRAVKNFDTAGIGPGNPYALSGYSGGAHATGWAVQLQPSYAPDVKLVGAAMGGTPSDPAAVARYLDGGAFSGFEFAAAAGIATEWPESNIDSLLNTRGRQDFAALKGKCESDVLTGFAFRKLSRDTTVPDPLGVPSVAAVLKKDTLGAQAPSVPVYDYHAVTDEIVPVGQDDALVRDWCAKGATVHKVRDLLGEHVEEAAARETSVQLFLAARFAGLPAYDNC</sequence>
<gene>
    <name evidence="2" type="ORF">GCM10023336_21390</name>
</gene>
<reference evidence="3" key="1">
    <citation type="journal article" date="2019" name="Int. J. Syst. Evol. Microbiol.">
        <title>The Global Catalogue of Microorganisms (GCM) 10K type strain sequencing project: providing services to taxonomists for standard genome sequencing and annotation.</title>
        <authorList>
            <consortium name="The Broad Institute Genomics Platform"/>
            <consortium name="The Broad Institute Genome Sequencing Center for Infectious Disease"/>
            <person name="Wu L."/>
            <person name="Ma J."/>
        </authorList>
    </citation>
    <scope>NUCLEOTIDE SEQUENCE [LARGE SCALE GENOMIC DNA]</scope>
    <source>
        <strain evidence="3">JCM 18410</strain>
    </source>
</reference>
<dbReference type="InterPro" id="IPR029058">
    <property type="entry name" value="AB_hydrolase_fold"/>
</dbReference>
<feature type="signal peptide" evidence="1">
    <location>
        <begin position="1"/>
        <end position="30"/>
    </location>
</feature>
<evidence type="ECO:0000313" key="3">
    <source>
        <dbReference type="Proteomes" id="UP001500124"/>
    </source>
</evidence>
<dbReference type="RefSeq" id="WP_345668048.1">
    <property type="nucleotide sequence ID" value="NZ_BAABKC010000031.1"/>
</dbReference>
<name>A0ABP9K9J8_9ACTN</name>
<dbReference type="PANTHER" id="PTHR34853">
    <property type="match status" value="1"/>
</dbReference>
<evidence type="ECO:0000256" key="1">
    <source>
        <dbReference type="SAM" id="SignalP"/>
    </source>
</evidence>
<proteinExistence type="predicted"/>
<dbReference type="EMBL" id="BAABKC010000031">
    <property type="protein sequence ID" value="GAA5052152.1"/>
    <property type="molecule type" value="Genomic_DNA"/>
</dbReference>
<keyword evidence="1" id="KW-0732">Signal</keyword>
<comment type="caution">
    <text evidence="2">The sequence shown here is derived from an EMBL/GenBank/DDBJ whole genome shotgun (WGS) entry which is preliminary data.</text>
</comment>
<dbReference type="PIRSF" id="PIRSF029171">
    <property type="entry name" value="Esterase_LipA"/>
    <property type="match status" value="1"/>
</dbReference>
<protein>
    <submittedName>
        <fullName evidence="2">Lipase family protein</fullName>
    </submittedName>
</protein>
<feature type="chain" id="PRO_5046649881" evidence="1">
    <location>
        <begin position="31"/>
        <end position="407"/>
    </location>
</feature>